<name>A0A017TAE3_9BACT</name>
<evidence type="ECO:0000313" key="3">
    <source>
        <dbReference type="Proteomes" id="UP000019678"/>
    </source>
</evidence>
<dbReference type="eggNOG" id="ENOG502Z95N">
    <property type="taxonomic scope" value="Bacteria"/>
</dbReference>
<protein>
    <recommendedName>
        <fullName evidence="4">Bacterial virulence factor lipase N-terminal domain-containing protein</fullName>
    </recommendedName>
</protein>
<dbReference type="PROSITE" id="PS51257">
    <property type="entry name" value="PROKAR_LIPOPROTEIN"/>
    <property type="match status" value="1"/>
</dbReference>
<feature type="signal peptide" evidence="1">
    <location>
        <begin position="1"/>
        <end position="23"/>
    </location>
</feature>
<dbReference type="Proteomes" id="UP000019678">
    <property type="component" value="Unassembled WGS sequence"/>
</dbReference>
<reference evidence="2 3" key="1">
    <citation type="submission" date="2013-05" db="EMBL/GenBank/DDBJ databases">
        <title>Genome assembly of Chondromyces apiculatus DSM 436.</title>
        <authorList>
            <person name="Sharma G."/>
            <person name="Khatri I."/>
            <person name="Kaur C."/>
            <person name="Mayilraj S."/>
            <person name="Subramanian S."/>
        </authorList>
    </citation>
    <scope>NUCLEOTIDE SEQUENCE [LARGE SCALE GENOMIC DNA]</scope>
    <source>
        <strain evidence="2 3">DSM 436</strain>
    </source>
</reference>
<comment type="caution">
    <text evidence="2">The sequence shown here is derived from an EMBL/GenBank/DDBJ whole genome shotgun (WGS) entry which is preliminary data.</text>
</comment>
<feature type="chain" id="PRO_5001497052" description="Bacterial virulence factor lipase N-terminal domain-containing protein" evidence="1">
    <location>
        <begin position="24"/>
        <end position="655"/>
    </location>
</feature>
<dbReference type="STRING" id="1192034.CAP_2136"/>
<organism evidence="2 3">
    <name type="scientific">Chondromyces apiculatus DSM 436</name>
    <dbReference type="NCBI Taxonomy" id="1192034"/>
    <lineage>
        <taxon>Bacteria</taxon>
        <taxon>Pseudomonadati</taxon>
        <taxon>Myxococcota</taxon>
        <taxon>Polyangia</taxon>
        <taxon>Polyangiales</taxon>
        <taxon>Polyangiaceae</taxon>
        <taxon>Chondromyces</taxon>
    </lineage>
</organism>
<dbReference type="AlphaFoldDB" id="A0A017TAE3"/>
<dbReference type="SUPFAM" id="SSF53474">
    <property type="entry name" value="alpha/beta-Hydrolases"/>
    <property type="match status" value="1"/>
</dbReference>
<dbReference type="Gene3D" id="3.40.50.1820">
    <property type="entry name" value="alpha/beta hydrolase"/>
    <property type="match status" value="1"/>
</dbReference>
<sequence>MIKASRRPRLALLLALFTAGCGGDDTTPPATLAIPEGCNPIAYESDCLLPYPSDFFLTEDPTTPTGRRVVLTEAAKPHDKNGRPFDFLERHPVDGFSHHQPIVASFPGGVNAERLTFHTDDPEAALRPGSTTLLIDADTGALVPHWAELDRSTDDVAAQGLVVRPYGKLQNGHRYIVAFQGLTDLDDKPIAPPSGFDRIRDASAGSEPALSALATRYEQSIFPVLEAAGVSRAGLQLAWDFTVGSEDWLTRDMLAIREDALQRMAQTPPAITVTSAVEDPEDPEVALRLEGTLRVPLYLESEDTGAAIHRGDDGLPAMNGEVEVPFLVQVPRSAMPADATFEPARILQYGHGFFGLREETNYGFMRGFSNEQRYVTASVDWWGMSEPDAIAAAADILSDVGSMFRFVDRLHQAMVNMMALSLALQGPLADLEELRRFDRPLFDQEHLYYYGISQGAIFGVTLLALSPALDRAALSVGGGPYSLMMSRSASYQQLLGLLSTVIEGPLTLQKVMMLSQHTWDRMDPITYAGHVLGDPYPGSPTDRHLLFQIGVGDHSVNNLASHVNARAMGIPLLTPSARTVYGLETVSAPADDAMVIVDFKLDKEPGIESRVPTEDEENDVHEGVRRNPRIKMQLDAFFQPEGTIENFCDGPCDPE</sequence>
<accession>A0A017TAE3</accession>
<evidence type="ECO:0008006" key="4">
    <source>
        <dbReference type="Google" id="ProtNLM"/>
    </source>
</evidence>
<dbReference type="OrthoDB" id="5377249at2"/>
<evidence type="ECO:0000256" key="1">
    <source>
        <dbReference type="SAM" id="SignalP"/>
    </source>
</evidence>
<dbReference type="InterPro" id="IPR029058">
    <property type="entry name" value="AB_hydrolase_fold"/>
</dbReference>
<keyword evidence="1" id="KW-0732">Signal</keyword>
<evidence type="ECO:0000313" key="2">
    <source>
        <dbReference type="EMBL" id="EYF06258.1"/>
    </source>
</evidence>
<gene>
    <name evidence="2" type="ORF">CAP_2136</name>
</gene>
<dbReference type="EMBL" id="ASRX01000017">
    <property type="protein sequence ID" value="EYF06258.1"/>
    <property type="molecule type" value="Genomic_DNA"/>
</dbReference>
<keyword evidence="3" id="KW-1185">Reference proteome</keyword>
<proteinExistence type="predicted"/>
<dbReference type="RefSeq" id="WP_052374988.1">
    <property type="nucleotide sequence ID" value="NZ_ASRX01000017.1"/>
</dbReference>